<name>A0A8J7Z474_9CYAN</name>
<sequence>MSLETFTDLSHALTTLWRDSMGEIDKVLNEHNLERRAVARLLDASNDGAELML</sequence>
<evidence type="ECO:0000313" key="1">
    <source>
        <dbReference type="EMBL" id="NDJ19434.1"/>
    </source>
</evidence>
<reference evidence="1" key="1">
    <citation type="submission" date="2019-12" db="EMBL/GenBank/DDBJ databases">
        <title>High-Quality draft genome sequences of three cyanobacteria isolated from the limestone walls of the Old Cathedral of Coimbra.</title>
        <authorList>
            <person name="Tiago I."/>
            <person name="Soares F."/>
            <person name="Portugal A."/>
        </authorList>
    </citation>
    <scope>NUCLEOTIDE SEQUENCE</scope>
    <source>
        <strain evidence="1">A</strain>
    </source>
</reference>
<proteinExistence type="predicted"/>
<dbReference type="EMBL" id="WVIE01000030">
    <property type="protein sequence ID" value="NDJ19434.1"/>
    <property type="molecule type" value="Genomic_DNA"/>
</dbReference>
<comment type="caution">
    <text evidence="1">The sequence shown here is derived from an EMBL/GenBank/DDBJ whole genome shotgun (WGS) entry which is preliminary data.</text>
</comment>
<organism evidence="1 2">
    <name type="scientific">Myxacorys almedinensis A</name>
    <dbReference type="NCBI Taxonomy" id="2690445"/>
    <lineage>
        <taxon>Bacteria</taxon>
        <taxon>Bacillati</taxon>
        <taxon>Cyanobacteriota</taxon>
        <taxon>Cyanophyceae</taxon>
        <taxon>Leptolyngbyales</taxon>
        <taxon>Leptolyngbyaceae</taxon>
        <taxon>Myxacorys</taxon>
        <taxon>Myxacorys almedinensis</taxon>
    </lineage>
</organism>
<dbReference type="Proteomes" id="UP000646053">
    <property type="component" value="Unassembled WGS sequence"/>
</dbReference>
<protein>
    <submittedName>
        <fullName evidence="1">Uncharacterized protein</fullName>
    </submittedName>
</protein>
<evidence type="ECO:0000313" key="2">
    <source>
        <dbReference type="Proteomes" id="UP000646053"/>
    </source>
</evidence>
<dbReference type="RefSeq" id="WP_162424961.1">
    <property type="nucleotide sequence ID" value="NZ_WVIE01000030.1"/>
</dbReference>
<keyword evidence="2" id="KW-1185">Reference proteome</keyword>
<dbReference type="Gene3D" id="3.40.190.10">
    <property type="entry name" value="Periplasmic binding protein-like II"/>
    <property type="match status" value="1"/>
</dbReference>
<dbReference type="AlphaFoldDB" id="A0A8J7Z474"/>
<accession>A0A8J7Z474</accession>
<gene>
    <name evidence="1" type="ORF">GS601_19445</name>
</gene>